<keyword evidence="7" id="KW-1185">Reference proteome</keyword>
<evidence type="ECO:0000256" key="3">
    <source>
        <dbReference type="ARBA" id="ARBA00039441"/>
    </source>
</evidence>
<evidence type="ECO:0000256" key="4">
    <source>
        <dbReference type="ARBA" id="ARBA00041531"/>
    </source>
</evidence>
<accession>A0AA36M5T6</accession>
<dbReference type="GO" id="GO:0005762">
    <property type="term" value="C:mitochondrial large ribosomal subunit"/>
    <property type="evidence" value="ECO:0007669"/>
    <property type="project" value="TreeGrafter"/>
</dbReference>
<name>A0AA36M5T6_CYLNA</name>
<gene>
    <name evidence="6" type="ORF">CYNAS_LOCUS12077</name>
</gene>
<dbReference type="AlphaFoldDB" id="A0AA36M5T6"/>
<dbReference type="FunFam" id="3.30.160.20:FF:000046">
    <property type="entry name" value="Peptidyl-tRNA hydrolase ICT1"/>
    <property type="match status" value="1"/>
</dbReference>
<dbReference type="GO" id="GO:0016150">
    <property type="term" value="F:translation release factor activity, codon nonspecific"/>
    <property type="evidence" value="ECO:0007669"/>
    <property type="project" value="TreeGrafter"/>
</dbReference>
<dbReference type="Proteomes" id="UP001176961">
    <property type="component" value="Unassembled WGS sequence"/>
</dbReference>
<dbReference type="EMBL" id="CATQJL010000223">
    <property type="protein sequence ID" value="CAJ0600094.1"/>
    <property type="molecule type" value="Genomic_DNA"/>
</dbReference>
<proteinExistence type="inferred from homology"/>
<evidence type="ECO:0000259" key="5">
    <source>
        <dbReference type="Pfam" id="PF00472"/>
    </source>
</evidence>
<feature type="domain" description="Prokaryotic-type class I peptide chain release factors" evidence="5">
    <location>
        <begin position="32"/>
        <end position="164"/>
    </location>
</feature>
<evidence type="ECO:0000313" key="6">
    <source>
        <dbReference type="EMBL" id="CAJ0600094.1"/>
    </source>
</evidence>
<sequence>MYSISRRLPHLTSLSSITQIASSSTGTKFNGVIPTESIEKRYSLSSGPGGQNVQKNATKVEIRFKLADAEWLSDELKDGLAKRLANRINAGGELIIESDRTRERHLNLADCFDKLRSTIYDVERNMHAREETEEDAAIIRKRADVAAQRRLAEKRRESQKKHMRHVEVVL</sequence>
<comment type="caution">
    <text evidence="6">The sequence shown here is derived from an EMBL/GenBank/DDBJ whole genome shotgun (WGS) entry which is preliminary data.</text>
</comment>
<comment type="similarity">
    <text evidence="2">Belongs to the prokaryotic/mitochondrial release factor family. Mitochondrion-specific ribosomal protein mL62 subfamily.</text>
</comment>
<dbReference type="PANTHER" id="PTHR11075">
    <property type="entry name" value="PEPTIDE CHAIN RELEASE FACTOR"/>
    <property type="match status" value="1"/>
</dbReference>
<dbReference type="InterPro" id="IPR000352">
    <property type="entry name" value="Pep_chain_release_fac_I"/>
</dbReference>
<evidence type="ECO:0000313" key="7">
    <source>
        <dbReference type="Proteomes" id="UP001176961"/>
    </source>
</evidence>
<protein>
    <recommendedName>
        <fullName evidence="3">Large ribosomal subunit protein mL62</fullName>
        <ecNumber evidence="1">3.1.1.29</ecNumber>
    </recommendedName>
    <alternativeName>
        <fullName evidence="4">Peptidyl-tRNA hydrolase ICT1, mitochondrial</fullName>
    </alternativeName>
</protein>
<dbReference type="InterPro" id="IPR052104">
    <property type="entry name" value="Mito_Release_Factor_mL62"/>
</dbReference>
<evidence type="ECO:0000256" key="2">
    <source>
        <dbReference type="ARBA" id="ARBA00038225"/>
    </source>
</evidence>
<organism evidence="6 7">
    <name type="scientific">Cylicocyclus nassatus</name>
    <name type="common">Nematode worm</name>
    <dbReference type="NCBI Taxonomy" id="53992"/>
    <lineage>
        <taxon>Eukaryota</taxon>
        <taxon>Metazoa</taxon>
        <taxon>Ecdysozoa</taxon>
        <taxon>Nematoda</taxon>
        <taxon>Chromadorea</taxon>
        <taxon>Rhabditida</taxon>
        <taxon>Rhabditina</taxon>
        <taxon>Rhabditomorpha</taxon>
        <taxon>Strongyloidea</taxon>
        <taxon>Strongylidae</taxon>
        <taxon>Cylicocyclus</taxon>
    </lineage>
</organism>
<dbReference type="Pfam" id="PF00472">
    <property type="entry name" value="RF-1"/>
    <property type="match status" value="1"/>
</dbReference>
<reference evidence="6" key="1">
    <citation type="submission" date="2023-07" db="EMBL/GenBank/DDBJ databases">
        <authorList>
            <consortium name="CYATHOMIX"/>
        </authorList>
    </citation>
    <scope>NUCLEOTIDE SEQUENCE</scope>
    <source>
        <strain evidence="6">N/A</strain>
    </source>
</reference>
<dbReference type="Gene3D" id="3.30.160.20">
    <property type="match status" value="1"/>
</dbReference>
<dbReference type="SUPFAM" id="SSF110916">
    <property type="entry name" value="Peptidyl-tRNA hydrolase domain-like"/>
    <property type="match status" value="1"/>
</dbReference>
<dbReference type="GO" id="GO:0004045">
    <property type="term" value="F:peptidyl-tRNA hydrolase activity"/>
    <property type="evidence" value="ECO:0007669"/>
    <property type="project" value="UniProtKB-EC"/>
</dbReference>
<dbReference type="PANTHER" id="PTHR11075:SF54">
    <property type="entry name" value="LARGE RIBOSOMAL SUBUNIT PROTEIN ML62"/>
    <property type="match status" value="1"/>
</dbReference>
<dbReference type="GO" id="GO:0070126">
    <property type="term" value="P:mitochondrial translational termination"/>
    <property type="evidence" value="ECO:0007669"/>
    <property type="project" value="TreeGrafter"/>
</dbReference>
<dbReference type="EC" id="3.1.1.29" evidence="1"/>
<evidence type="ECO:0000256" key="1">
    <source>
        <dbReference type="ARBA" id="ARBA00013260"/>
    </source>
</evidence>